<feature type="transmembrane region" description="Helical" evidence="6">
    <location>
        <begin position="137"/>
        <end position="160"/>
    </location>
</feature>
<sequence length="311" mass="34212">MSNSTTNSNDSTADDDLNLYFYSPSTAAAVVFSVLYASLALWHGYINFIATRHVGQKHKYTIPLFVACVISTAGWGVRIASIHDVASIPVYAVSASYIVISPIFVCATLYLLLTRLIRTSLPSQGGQQVFFGISPRWIGRIFITSDIFSFLTQCSGSGIASSGNWEGNLKTVGTNVLLVGLCLQLATFSVFLVVLWMLGQRAMRGKEVGLDSCVRKVVFGVWVAGGFVQVRSVYRVVEFAMGVDGYLFTHEWCLYVFEGVPMFVALSVLAWYHPVKWMQQESRAEFAMQEDPAHATRPSRIRGLNKGSAVA</sequence>
<proteinExistence type="predicted"/>
<keyword evidence="2 6" id="KW-0812">Transmembrane</keyword>
<dbReference type="Proteomes" id="UP000054266">
    <property type="component" value="Unassembled WGS sequence"/>
</dbReference>
<comment type="subcellular location">
    <subcellularLocation>
        <location evidence="1">Membrane</location>
        <topology evidence="1">Multi-pass membrane protein</topology>
    </subcellularLocation>
</comment>
<feature type="transmembrane region" description="Helical" evidence="6">
    <location>
        <begin position="20"/>
        <end position="42"/>
    </location>
</feature>
<evidence type="ECO:0000256" key="6">
    <source>
        <dbReference type="SAM" id="Phobius"/>
    </source>
</evidence>
<dbReference type="AlphaFoldDB" id="A0A0D2FZP6"/>
<evidence type="ECO:0000256" key="5">
    <source>
        <dbReference type="SAM" id="MobiDB-lite"/>
    </source>
</evidence>
<dbReference type="InterPro" id="IPR007568">
    <property type="entry name" value="RTA1"/>
</dbReference>
<dbReference type="HOGENOM" id="CLU_033465_3_2_1"/>
<evidence type="ECO:0000256" key="3">
    <source>
        <dbReference type="ARBA" id="ARBA00022989"/>
    </source>
</evidence>
<dbReference type="PANTHER" id="PTHR31465:SF32">
    <property type="entry name" value="DOMAIN PROTEIN, PUTATIVE-RELATED"/>
    <property type="match status" value="1"/>
</dbReference>
<feature type="transmembrane region" description="Helical" evidence="6">
    <location>
        <begin position="62"/>
        <end position="82"/>
    </location>
</feature>
<dbReference type="PANTHER" id="PTHR31465">
    <property type="entry name" value="PROTEIN RTA1-RELATED"/>
    <property type="match status" value="1"/>
</dbReference>
<dbReference type="STRING" id="5601.A0A0D2FZP6"/>
<reference evidence="7 8" key="1">
    <citation type="submission" date="2015-01" db="EMBL/GenBank/DDBJ databases">
        <title>The Genome Sequence of Capronia semiimmersa CBS27337.</title>
        <authorList>
            <consortium name="The Broad Institute Genomics Platform"/>
            <person name="Cuomo C."/>
            <person name="de Hoog S."/>
            <person name="Gorbushina A."/>
            <person name="Stielow B."/>
            <person name="Teixiera M."/>
            <person name="Abouelleil A."/>
            <person name="Chapman S.B."/>
            <person name="Priest M."/>
            <person name="Young S.K."/>
            <person name="Wortman J."/>
            <person name="Nusbaum C."/>
            <person name="Birren B."/>
        </authorList>
    </citation>
    <scope>NUCLEOTIDE SEQUENCE [LARGE SCALE GENOMIC DNA]</scope>
    <source>
        <strain evidence="7 8">CBS 27337</strain>
    </source>
</reference>
<organism evidence="7 8">
    <name type="scientific">Phialophora macrospora</name>
    <dbReference type="NCBI Taxonomy" id="1851006"/>
    <lineage>
        <taxon>Eukaryota</taxon>
        <taxon>Fungi</taxon>
        <taxon>Dikarya</taxon>
        <taxon>Ascomycota</taxon>
        <taxon>Pezizomycotina</taxon>
        <taxon>Eurotiomycetes</taxon>
        <taxon>Chaetothyriomycetidae</taxon>
        <taxon>Chaetothyriales</taxon>
        <taxon>Herpotrichiellaceae</taxon>
        <taxon>Phialophora</taxon>
    </lineage>
</organism>
<feature type="transmembrane region" description="Helical" evidence="6">
    <location>
        <begin position="254"/>
        <end position="273"/>
    </location>
</feature>
<protein>
    <recommendedName>
        <fullName evidence="9">RTA1 domain protein</fullName>
    </recommendedName>
</protein>
<feature type="transmembrane region" description="Helical" evidence="6">
    <location>
        <begin position="88"/>
        <end position="113"/>
    </location>
</feature>
<gene>
    <name evidence="7" type="ORF">PV04_07625</name>
</gene>
<evidence type="ECO:0000256" key="2">
    <source>
        <dbReference type="ARBA" id="ARBA00022692"/>
    </source>
</evidence>
<keyword evidence="8" id="KW-1185">Reference proteome</keyword>
<name>A0A0D2FZP6_9EURO</name>
<keyword evidence="4 6" id="KW-0472">Membrane</keyword>
<feature type="region of interest" description="Disordered" evidence="5">
    <location>
        <begin position="289"/>
        <end position="311"/>
    </location>
</feature>
<feature type="transmembrane region" description="Helical" evidence="6">
    <location>
        <begin position="172"/>
        <end position="196"/>
    </location>
</feature>
<evidence type="ECO:0000256" key="4">
    <source>
        <dbReference type="ARBA" id="ARBA00023136"/>
    </source>
</evidence>
<feature type="transmembrane region" description="Helical" evidence="6">
    <location>
        <begin position="217"/>
        <end position="234"/>
    </location>
</feature>
<evidence type="ECO:0000256" key="1">
    <source>
        <dbReference type="ARBA" id="ARBA00004141"/>
    </source>
</evidence>
<evidence type="ECO:0008006" key="9">
    <source>
        <dbReference type="Google" id="ProtNLM"/>
    </source>
</evidence>
<dbReference type="GO" id="GO:0016020">
    <property type="term" value="C:membrane"/>
    <property type="evidence" value="ECO:0007669"/>
    <property type="project" value="UniProtKB-SubCell"/>
</dbReference>
<keyword evidence="3 6" id="KW-1133">Transmembrane helix</keyword>
<evidence type="ECO:0000313" key="7">
    <source>
        <dbReference type="EMBL" id="KIW65359.1"/>
    </source>
</evidence>
<dbReference type="EMBL" id="KN846960">
    <property type="protein sequence ID" value="KIW65359.1"/>
    <property type="molecule type" value="Genomic_DNA"/>
</dbReference>
<dbReference type="Pfam" id="PF04479">
    <property type="entry name" value="RTA1"/>
    <property type="match status" value="1"/>
</dbReference>
<evidence type="ECO:0000313" key="8">
    <source>
        <dbReference type="Proteomes" id="UP000054266"/>
    </source>
</evidence>
<accession>A0A0D2FZP6</accession>